<evidence type="ECO:0000256" key="1">
    <source>
        <dbReference type="ARBA" id="ARBA00011073"/>
    </source>
</evidence>
<dbReference type="EMBL" id="JAPFFF010000001">
    <property type="protein sequence ID" value="KAK8899244.1"/>
    <property type="molecule type" value="Genomic_DNA"/>
</dbReference>
<dbReference type="PROSITE" id="PS00138">
    <property type="entry name" value="SUBTILASE_SER"/>
    <property type="match status" value="1"/>
</dbReference>
<feature type="active site" description="Charge relay system" evidence="5">
    <location>
        <position position="289"/>
    </location>
</feature>
<feature type="active site" description="Charge relay system" evidence="5">
    <location>
        <position position="603"/>
    </location>
</feature>
<keyword evidence="2 5" id="KW-0645">Protease</keyword>
<keyword evidence="7" id="KW-1133">Transmembrane helix</keyword>
<evidence type="ECO:0000313" key="9">
    <source>
        <dbReference type="EMBL" id="KAK8899244.1"/>
    </source>
</evidence>
<feature type="active site" description="Charge relay system" evidence="5">
    <location>
        <position position="242"/>
    </location>
</feature>
<evidence type="ECO:0000313" key="10">
    <source>
        <dbReference type="Proteomes" id="UP001470230"/>
    </source>
</evidence>
<dbReference type="InterPro" id="IPR023828">
    <property type="entry name" value="Peptidase_S8_Ser-AS"/>
</dbReference>
<feature type="compositionally biased region" description="Low complexity" evidence="6">
    <location>
        <begin position="986"/>
        <end position="1024"/>
    </location>
</feature>
<keyword evidence="3 5" id="KW-0378">Hydrolase</keyword>
<dbReference type="InterPro" id="IPR051048">
    <property type="entry name" value="Peptidase_S8/S53_subtilisin"/>
</dbReference>
<keyword evidence="7" id="KW-0812">Transmembrane</keyword>
<evidence type="ECO:0000256" key="5">
    <source>
        <dbReference type="PROSITE-ProRule" id="PRU01240"/>
    </source>
</evidence>
<evidence type="ECO:0000259" key="8">
    <source>
        <dbReference type="Pfam" id="PF00082"/>
    </source>
</evidence>
<reference evidence="9 10" key="1">
    <citation type="submission" date="2024-04" db="EMBL/GenBank/DDBJ databases">
        <title>Tritrichomonas musculus Genome.</title>
        <authorList>
            <person name="Alves-Ferreira E."/>
            <person name="Grigg M."/>
            <person name="Lorenzi H."/>
            <person name="Galac M."/>
        </authorList>
    </citation>
    <scope>NUCLEOTIDE SEQUENCE [LARGE SCALE GENOMIC DNA]</scope>
    <source>
        <strain evidence="9 10">EAF2021</strain>
    </source>
</reference>
<keyword evidence="4 5" id="KW-0720">Serine protease</keyword>
<keyword evidence="10" id="KW-1185">Reference proteome</keyword>
<dbReference type="SUPFAM" id="SSF52743">
    <property type="entry name" value="Subtilisin-like"/>
    <property type="match status" value="1"/>
</dbReference>
<feature type="transmembrane region" description="Helical" evidence="7">
    <location>
        <begin position="1041"/>
        <end position="1068"/>
    </location>
</feature>
<feature type="compositionally biased region" description="Pro residues" evidence="6">
    <location>
        <begin position="973"/>
        <end position="985"/>
    </location>
</feature>
<comment type="similarity">
    <text evidence="1 5">Belongs to the peptidase S8 family.</text>
</comment>
<keyword evidence="7" id="KW-0472">Membrane</keyword>
<dbReference type="Pfam" id="PF00082">
    <property type="entry name" value="Peptidase_S8"/>
    <property type="match status" value="1"/>
</dbReference>
<dbReference type="InterPro" id="IPR036852">
    <property type="entry name" value="Peptidase_S8/S53_dom_sf"/>
</dbReference>
<dbReference type="Gene3D" id="3.40.50.200">
    <property type="entry name" value="Peptidase S8/S53 domain"/>
    <property type="match status" value="2"/>
</dbReference>
<comment type="caution">
    <text evidence="9">The sequence shown here is derived from an EMBL/GenBank/DDBJ whole genome shotgun (WGS) entry which is preliminary data.</text>
</comment>
<protein>
    <recommendedName>
        <fullName evidence="8">Peptidase S8/S53 domain-containing protein</fullName>
    </recommendedName>
</protein>
<feature type="domain" description="Peptidase S8/S53" evidence="8">
    <location>
        <begin position="233"/>
        <end position="625"/>
    </location>
</feature>
<dbReference type="InterPro" id="IPR000209">
    <property type="entry name" value="Peptidase_S8/S53_dom"/>
</dbReference>
<evidence type="ECO:0000256" key="4">
    <source>
        <dbReference type="ARBA" id="ARBA00022825"/>
    </source>
</evidence>
<evidence type="ECO:0000256" key="6">
    <source>
        <dbReference type="SAM" id="MobiDB-lite"/>
    </source>
</evidence>
<sequence>MLFVYIAFSCFLSQSGIKLGRRANEISFTHKSNMAIKSNEDSWYFVQFHFANSNKDQMISDLEKQGINLKSTNCISKNLFNLYLTPYQVKYITSKNLGEVHEIESDNKIANTPSKDWNHLTIETVSSQDMIQYYSNKKNLLSNDKCQYSFQSTTKNSFSIKGSQQCLTDLLPTLTNDKRIYAITYDKDAEELNCRATGFVQKNTDKASHSIDNNDSSHLISVDRFLNKQGLDGTGVKVLVVDTYLDTNSTYFYDPNHPTVKFNEFTNGHRKIDYVSAIEEWAQMRKNDHGTHTAGSITGKALNDSDSSAYYNGCAPGSRLSFYCDNGRNYPPEEVAKVVDTVKPRLSTNSWGLDYTGPLHDSQWDQIAYERNNTLFLFAAGNSAASGEYEYYYGYQSLRSPGSAKNMLTVGAATSVYVDESSIGTDKKEIYLTDEDDESTHLTKVLKWSLVDYEKNIGMKHLFDSGRLRVSVSRNPDKYENNTVLVIDNREQFESLPRDKPPYFVVTTFDFEVENFSNYGFSHTFPVMYLDKDLVPKYESNFLESNYRTSKGYSRADFSSKGTGNLGLMKPDIMCPGVSILSARALPNAPYDQKELTIKHGTSMATPICAGASAIVMQYFQDGNYRNKKLTISAPLTRSFMITCSDPTHDKLYPNCEEGHGLLNLGKYIGNGLDTDNSHLLVGDNIKLTDGGSRHLMATFSVADTTTEVKVTLSYLDAVLSPDSSAALAVDIDLVVVSPSGKVYRGNQREDGTEEHYSTNEGVIVPQAEVEKGSYEIHVFSAIPSTLENLTDSVYFAVTVYGTLDNGKNGDFLQFKKATKCIPAEHGDCNEETFDNDCYNQYYGRSCQIYAEGLSIYIPRKIIRINPYGIRYFILYYPPQDEPASVTYRVTPVSVFEPKVLGFTHNIRTGGIEAEADVLFTRGGFSATYNYDPNNLPQEEVYMLIMIYNTAPFPTDFVLTADATPHSHSPSSPDQPPTPEQPPETEPVTSPSTQTSVITSPPSAPVTSEPTQTEVVPTTTSSSSDNVEDKEANKSSKWKRLAIFSAALTIGFALLTIILVILLIVVVARRKKLDDRSESVASLHNPLLS</sequence>
<name>A0ABR2L7A3_9EUKA</name>
<organism evidence="9 10">
    <name type="scientific">Tritrichomonas musculus</name>
    <dbReference type="NCBI Taxonomy" id="1915356"/>
    <lineage>
        <taxon>Eukaryota</taxon>
        <taxon>Metamonada</taxon>
        <taxon>Parabasalia</taxon>
        <taxon>Tritrichomonadida</taxon>
        <taxon>Tritrichomonadidae</taxon>
        <taxon>Tritrichomonas</taxon>
    </lineage>
</organism>
<dbReference type="PANTHER" id="PTHR43399:SF4">
    <property type="entry name" value="CELL WALL-ASSOCIATED PROTEASE"/>
    <property type="match status" value="1"/>
</dbReference>
<dbReference type="SUPFAM" id="SSF49785">
    <property type="entry name" value="Galactose-binding domain-like"/>
    <property type="match status" value="1"/>
</dbReference>
<dbReference type="InterPro" id="IPR015500">
    <property type="entry name" value="Peptidase_S8_subtilisin-rel"/>
</dbReference>
<proteinExistence type="inferred from homology"/>
<dbReference type="InterPro" id="IPR008979">
    <property type="entry name" value="Galactose-bd-like_sf"/>
</dbReference>
<evidence type="ECO:0000256" key="7">
    <source>
        <dbReference type="SAM" id="Phobius"/>
    </source>
</evidence>
<dbReference type="Proteomes" id="UP001470230">
    <property type="component" value="Unassembled WGS sequence"/>
</dbReference>
<dbReference type="PANTHER" id="PTHR43399">
    <property type="entry name" value="SUBTILISIN-RELATED"/>
    <property type="match status" value="1"/>
</dbReference>
<evidence type="ECO:0000256" key="3">
    <source>
        <dbReference type="ARBA" id="ARBA00022801"/>
    </source>
</evidence>
<dbReference type="Gene3D" id="2.60.120.380">
    <property type="match status" value="1"/>
</dbReference>
<evidence type="ECO:0000256" key="2">
    <source>
        <dbReference type="ARBA" id="ARBA00022670"/>
    </source>
</evidence>
<dbReference type="InterPro" id="IPR034058">
    <property type="entry name" value="TagA/B/C/D_pept_dom"/>
</dbReference>
<dbReference type="PRINTS" id="PR00723">
    <property type="entry name" value="SUBTILISIN"/>
</dbReference>
<gene>
    <name evidence="9" type="ORF">M9Y10_001555</name>
</gene>
<dbReference type="PROSITE" id="PS51892">
    <property type="entry name" value="SUBTILASE"/>
    <property type="match status" value="1"/>
</dbReference>
<feature type="region of interest" description="Disordered" evidence="6">
    <location>
        <begin position="960"/>
        <end position="1032"/>
    </location>
</feature>
<dbReference type="CDD" id="cd04842">
    <property type="entry name" value="Peptidases_S8_Kp43_protease"/>
    <property type="match status" value="1"/>
</dbReference>
<accession>A0ABR2L7A3</accession>